<reference evidence="2 3" key="1">
    <citation type="submission" date="2023-10" db="EMBL/GenBank/DDBJ databases">
        <title>Surface-active antibiotics is a multifunctional adaptation for post-fire microbes.</title>
        <authorList>
            <person name="Liu M.D."/>
            <person name="Du Y."/>
            <person name="Koupaei S.K."/>
            <person name="Kim N.R."/>
            <person name="Zhang W."/>
            <person name="Traxler M.F."/>
        </authorList>
    </citation>
    <scope>NUCLEOTIDE SEQUENCE [LARGE SCALE GENOMIC DNA]</scope>
    <source>
        <strain evidence="2 3">F3</strain>
    </source>
</reference>
<gene>
    <name evidence="2" type="ORF">RW095_20900</name>
</gene>
<feature type="compositionally biased region" description="Basic and acidic residues" evidence="1">
    <location>
        <begin position="69"/>
        <end position="99"/>
    </location>
</feature>
<dbReference type="Proteomes" id="UP001302652">
    <property type="component" value="Chromosome 2"/>
</dbReference>
<proteinExistence type="predicted"/>
<evidence type="ECO:0000256" key="1">
    <source>
        <dbReference type="SAM" id="MobiDB-lite"/>
    </source>
</evidence>
<protein>
    <submittedName>
        <fullName evidence="2">Uncharacterized protein</fullName>
    </submittedName>
</protein>
<keyword evidence="3" id="KW-1185">Reference proteome</keyword>
<evidence type="ECO:0000313" key="3">
    <source>
        <dbReference type="Proteomes" id="UP001302652"/>
    </source>
</evidence>
<organism evidence="2 3">
    <name type="scientific">Paraburkholderia kirstenboschensis</name>
    <dbReference type="NCBI Taxonomy" id="1245436"/>
    <lineage>
        <taxon>Bacteria</taxon>
        <taxon>Pseudomonadati</taxon>
        <taxon>Pseudomonadota</taxon>
        <taxon>Betaproteobacteria</taxon>
        <taxon>Burkholderiales</taxon>
        <taxon>Burkholderiaceae</taxon>
        <taxon>Paraburkholderia</taxon>
    </lineage>
</organism>
<feature type="region of interest" description="Disordered" evidence="1">
    <location>
        <begin position="68"/>
        <end position="99"/>
    </location>
</feature>
<dbReference type="EMBL" id="CP136512">
    <property type="protein sequence ID" value="WOD15711.1"/>
    <property type="molecule type" value="Genomic_DNA"/>
</dbReference>
<sequence>MKAHVIDSVCGPGHDRPATAHIAKVIRLRYRAHAGAPRALFAAPPVDLLTLVIADAMKRKAQAEIQRPALHDAYEMPVSHDRNYDRDSKIRQREYGESD</sequence>
<evidence type="ECO:0000313" key="2">
    <source>
        <dbReference type="EMBL" id="WOD15711.1"/>
    </source>
</evidence>
<name>A0ABZ0EGP2_9BURK</name>
<dbReference type="RefSeq" id="WP_317018075.1">
    <property type="nucleotide sequence ID" value="NZ_CP136512.1"/>
</dbReference>
<accession>A0ABZ0EGP2</accession>